<evidence type="ECO:0000256" key="6">
    <source>
        <dbReference type="ARBA" id="ARBA00062137"/>
    </source>
</evidence>
<evidence type="ECO:0000256" key="3">
    <source>
        <dbReference type="ARBA" id="ARBA00022490"/>
    </source>
</evidence>
<dbReference type="Ensembl" id="ENSSHBT00005016957.1">
    <property type="protein sequence ID" value="ENSSHBP00005014099.1"/>
    <property type="gene ID" value="ENSSHBG00005012342.1"/>
</dbReference>
<evidence type="ECO:0000256" key="4">
    <source>
        <dbReference type="ARBA" id="ARBA00022603"/>
    </source>
</evidence>
<dbReference type="InterPro" id="IPR003750">
    <property type="entry name" value="Put_MeTrfase-C9orf114-like"/>
</dbReference>
<protein>
    <recommendedName>
        <fullName evidence="12">28S rRNA (uridine-N(3))-methyltransferase</fullName>
    </recommendedName>
    <alternativeName>
        <fullName evidence="7">Centromere protein 32</fullName>
    </alternativeName>
    <alternativeName>
        <fullName evidence="9">Kinetochore-associated protein</fullName>
    </alternativeName>
    <alternativeName>
        <fullName evidence="8">SPOUT domain-containing methyltransferase 1</fullName>
    </alternativeName>
</protein>
<evidence type="ECO:0000256" key="11">
    <source>
        <dbReference type="ARBA" id="ARBA00093377"/>
    </source>
</evidence>
<comment type="similarity">
    <text evidence="2">Belongs to the class IV-like SAM-binding methyltransferase superfamily.</text>
</comment>
<dbReference type="CDD" id="cd18086">
    <property type="entry name" value="HsC9orf114-like"/>
    <property type="match status" value="1"/>
</dbReference>
<name>A0A672UGV8_STRHB</name>
<dbReference type="GO" id="GO:1904047">
    <property type="term" value="F:S-adenosyl-L-methionine binding"/>
    <property type="evidence" value="ECO:0007669"/>
    <property type="project" value="Ensembl"/>
</dbReference>
<keyword evidence="13" id="KW-0175">Coiled coil</keyword>
<dbReference type="GeneTree" id="ENSGT00390000016537"/>
<organism evidence="15 16">
    <name type="scientific">Strigops habroptila</name>
    <name type="common">Kakapo</name>
    <dbReference type="NCBI Taxonomy" id="2489341"/>
    <lineage>
        <taxon>Eukaryota</taxon>
        <taxon>Metazoa</taxon>
        <taxon>Chordata</taxon>
        <taxon>Craniata</taxon>
        <taxon>Vertebrata</taxon>
        <taxon>Euteleostomi</taxon>
        <taxon>Archelosauria</taxon>
        <taxon>Archosauria</taxon>
        <taxon>Dinosauria</taxon>
        <taxon>Saurischia</taxon>
        <taxon>Theropoda</taxon>
        <taxon>Coelurosauria</taxon>
        <taxon>Aves</taxon>
        <taxon>Neognathae</taxon>
        <taxon>Neoaves</taxon>
        <taxon>Telluraves</taxon>
        <taxon>Australaves</taxon>
        <taxon>Psittaciformes</taxon>
        <taxon>Psittacidae</taxon>
        <taxon>Strigops</taxon>
    </lineage>
</organism>
<reference evidence="15" key="2">
    <citation type="submission" date="2025-08" db="UniProtKB">
        <authorList>
            <consortium name="Ensembl"/>
        </authorList>
    </citation>
    <scope>IDENTIFICATION</scope>
</reference>
<sequence>MADSSGEAKRPKGPQAVDRKVNWRRWKQERKAEKKKWKEMKLLKKLEKQRMRELEQKQAEKREEQREDRGRHYTLSVALPGSILNNAQSLELRTYLAGQIARACAIFCVDEIVVFDEHGEDVKSVEGDFEGIGKRGKACVQLARILQYLECPQYLRKSFFPKHEDLQFAGLLNPLDSPHHMRVDEDSEYREGVVLDRPTKPGRGSFVNCGMRKEVQIDRQLNPGLRVTVRLEEPQKPEAKVRKGTVVSSQHPRTVSGLYWGYSVRLASCLSAVFSECPFKEGYDLSIGTSERGSSVDEATLPSFRFVSCSLGPTQARSKAWGRQQSCTVALVFSQVGMLLDTMQDSPAGCLLCSAAPLLHQDMFLCIAEAGGSTQGQFLPCFSRVGRRDCDIGAVLWGFVREAVALGISIKGHSSLLQQHRLKHGPT</sequence>
<dbReference type="FunFam" id="2.40.50.140:FF:000170">
    <property type="entry name" value="SPOUT domain containing methyltransferase 1"/>
    <property type="match status" value="1"/>
</dbReference>
<evidence type="ECO:0000256" key="2">
    <source>
        <dbReference type="ARBA" id="ARBA00009841"/>
    </source>
</evidence>
<dbReference type="Pfam" id="PF02598">
    <property type="entry name" value="Methyltrn_RNA_3"/>
    <property type="match status" value="1"/>
</dbReference>
<comment type="function">
    <text evidence="11">S-adenosyl-L-methionine-dependent methyltransferase that specifically methylates the N3 position of a uridine in 28S rRNA. Required for association of the centrosomes with the poles of the bipolar mitotic spindle during metaphase. Also involved in chromosome alignment. May promote centrosome maturation probably by recruiting A-kinase anchor protein AKAP9 to centrosomes in early mitosis. Binds specifically to miRNA MIR145 hairpin, regulates MIR145 expression at a postranscriptional level.</text>
</comment>
<dbReference type="InterPro" id="IPR012340">
    <property type="entry name" value="NA-bd_OB-fold"/>
</dbReference>
<gene>
    <name evidence="15" type="primary">SPOUT1</name>
</gene>
<reference evidence="15" key="3">
    <citation type="submission" date="2025-09" db="UniProtKB">
        <authorList>
            <consortium name="Ensembl"/>
        </authorList>
    </citation>
    <scope>IDENTIFICATION</scope>
</reference>
<dbReference type="InParanoid" id="A0A672UGV8"/>
<evidence type="ECO:0000313" key="15">
    <source>
        <dbReference type="Ensembl" id="ENSSHBP00005014099.1"/>
    </source>
</evidence>
<feature type="coiled-coil region" evidence="13">
    <location>
        <begin position="43"/>
        <end position="71"/>
    </location>
</feature>
<evidence type="ECO:0000256" key="7">
    <source>
        <dbReference type="ARBA" id="ARBA00075627"/>
    </source>
</evidence>
<keyword evidence="16" id="KW-1185">Reference proteome</keyword>
<evidence type="ECO:0000256" key="9">
    <source>
        <dbReference type="ARBA" id="ARBA00079311"/>
    </source>
</evidence>
<dbReference type="PANTHER" id="PTHR12150:SF13">
    <property type="entry name" value="METHYLTRANSFERASE C9ORF114-RELATED"/>
    <property type="match status" value="1"/>
</dbReference>
<comment type="subcellular location">
    <subcellularLocation>
        <location evidence="1">Cytoplasm</location>
    </subcellularLocation>
</comment>
<dbReference type="Gene3D" id="2.40.50.140">
    <property type="entry name" value="Nucleic acid-binding proteins"/>
    <property type="match status" value="1"/>
</dbReference>
<feature type="region of interest" description="Disordered" evidence="14">
    <location>
        <begin position="1"/>
        <end position="36"/>
    </location>
</feature>
<accession>A0A672UGV8</accession>
<proteinExistence type="inferred from homology"/>
<dbReference type="GO" id="GO:0031616">
    <property type="term" value="C:spindle pole centrosome"/>
    <property type="evidence" value="ECO:0007669"/>
    <property type="project" value="Ensembl"/>
</dbReference>
<evidence type="ECO:0000313" key="16">
    <source>
        <dbReference type="Proteomes" id="UP000472266"/>
    </source>
</evidence>
<dbReference type="Proteomes" id="UP000472266">
    <property type="component" value="Chromosome 18"/>
</dbReference>
<feature type="compositionally biased region" description="Basic residues" evidence="14">
    <location>
        <begin position="22"/>
        <end position="36"/>
    </location>
</feature>
<comment type="catalytic activity">
    <reaction evidence="10">
        <text>uridine in 28S rRNA + S-adenosyl-L-methionine = N(3)-methyluridine in 28S rRNA + S-adenosyl-L-homocysteine + H(+)</text>
        <dbReference type="Rhea" id="RHEA:83635"/>
        <dbReference type="Rhea" id="RHEA-COMP:20178"/>
        <dbReference type="Rhea" id="RHEA-COMP:20181"/>
        <dbReference type="ChEBI" id="CHEBI:15378"/>
        <dbReference type="ChEBI" id="CHEBI:57856"/>
        <dbReference type="ChEBI" id="CHEBI:59789"/>
        <dbReference type="ChEBI" id="CHEBI:65315"/>
        <dbReference type="ChEBI" id="CHEBI:74502"/>
    </reaction>
    <physiologicalReaction direction="left-to-right" evidence="10">
        <dbReference type="Rhea" id="RHEA:83636"/>
    </physiologicalReaction>
</comment>
<dbReference type="GO" id="GO:0010608">
    <property type="term" value="P:post-transcriptional regulation of gene expression"/>
    <property type="evidence" value="ECO:0007669"/>
    <property type="project" value="Ensembl"/>
</dbReference>
<feature type="compositionally biased region" description="Basic and acidic residues" evidence="14">
    <location>
        <begin position="1"/>
        <end position="10"/>
    </location>
</feature>
<evidence type="ECO:0000256" key="10">
    <source>
        <dbReference type="ARBA" id="ARBA00093228"/>
    </source>
</evidence>
<evidence type="ECO:0000256" key="8">
    <source>
        <dbReference type="ARBA" id="ARBA00078957"/>
    </source>
</evidence>
<dbReference type="GO" id="GO:0005737">
    <property type="term" value="C:cytoplasm"/>
    <property type="evidence" value="ECO:0007669"/>
    <property type="project" value="UniProtKB-SubCell"/>
</dbReference>
<keyword evidence="3" id="KW-0963">Cytoplasm</keyword>
<evidence type="ECO:0000256" key="1">
    <source>
        <dbReference type="ARBA" id="ARBA00004496"/>
    </source>
</evidence>
<dbReference type="InterPro" id="IPR029028">
    <property type="entry name" value="Alpha/beta_knot_MTases"/>
</dbReference>
<keyword evidence="5" id="KW-0808">Transferase</keyword>
<dbReference type="GO" id="GO:0070475">
    <property type="term" value="P:rRNA base methylation"/>
    <property type="evidence" value="ECO:0007669"/>
    <property type="project" value="Ensembl"/>
</dbReference>
<dbReference type="PANTHER" id="PTHR12150">
    <property type="entry name" value="CLASS IV SAM-BINDING METHYLTRANSFERASE-RELATED"/>
    <property type="match status" value="1"/>
</dbReference>
<evidence type="ECO:0000256" key="13">
    <source>
        <dbReference type="SAM" id="Coils"/>
    </source>
</evidence>
<keyword evidence="4" id="KW-0489">Methyltransferase</keyword>
<evidence type="ECO:0000256" key="14">
    <source>
        <dbReference type="SAM" id="MobiDB-lite"/>
    </source>
</evidence>
<dbReference type="SUPFAM" id="SSF75217">
    <property type="entry name" value="alpha/beta knot"/>
    <property type="match status" value="1"/>
</dbReference>
<dbReference type="GO" id="GO:0035198">
    <property type="term" value="F:miRNA binding"/>
    <property type="evidence" value="ECO:0007669"/>
    <property type="project" value="Ensembl"/>
</dbReference>
<reference evidence="15 16" key="1">
    <citation type="submission" date="2019-11" db="EMBL/GenBank/DDBJ databases">
        <title>Strigops habroptila (kakapo) genome, bStrHab1, primary haplotype, v2.</title>
        <authorList>
            <person name="Jarvis E.D."/>
            <person name="Howard J."/>
            <person name="Rhie A."/>
            <person name="Phillippy A."/>
            <person name="Korlach J."/>
            <person name="Digby A."/>
            <person name="Iorns D."/>
            <person name="Eason D."/>
            <person name="Robertson B."/>
            <person name="Raemaekers T."/>
            <person name="Howe K."/>
            <person name="Lewin H."/>
            <person name="Damas J."/>
            <person name="Hastie A."/>
            <person name="Tracey A."/>
            <person name="Chow W."/>
            <person name="Fedrigo O."/>
        </authorList>
    </citation>
    <scope>NUCLEOTIDE SEQUENCE [LARGE SCALE GENOMIC DNA]</scope>
</reference>
<dbReference type="GO" id="GO:0051661">
    <property type="term" value="P:maintenance of centrosome location"/>
    <property type="evidence" value="ECO:0007669"/>
    <property type="project" value="Ensembl"/>
</dbReference>
<evidence type="ECO:0000256" key="5">
    <source>
        <dbReference type="ARBA" id="ARBA00022679"/>
    </source>
</evidence>
<dbReference type="FunCoup" id="A0A672UGV8">
    <property type="interactions" value="803"/>
</dbReference>
<dbReference type="GO" id="GO:0035196">
    <property type="term" value="P:miRNA processing"/>
    <property type="evidence" value="ECO:0007669"/>
    <property type="project" value="Ensembl"/>
</dbReference>
<comment type="subunit">
    <text evidence="6">Interacts with INCA1.</text>
</comment>
<dbReference type="SUPFAM" id="SSF50249">
    <property type="entry name" value="Nucleic acid-binding proteins"/>
    <property type="match status" value="1"/>
</dbReference>
<dbReference type="InterPro" id="IPR029026">
    <property type="entry name" value="tRNA_m1G_MTases_N"/>
</dbReference>
<dbReference type="AlphaFoldDB" id="A0A672UGV8"/>
<dbReference type="GO" id="GO:0070042">
    <property type="term" value="F:rRNA (uridine-N3-)-methyltransferase activity"/>
    <property type="evidence" value="ECO:0007669"/>
    <property type="project" value="Ensembl"/>
</dbReference>
<dbReference type="GO" id="GO:0072686">
    <property type="term" value="C:mitotic spindle"/>
    <property type="evidence" value="ECO:0007669"/>
    <property type="project" value="Ensembl"/>
</dbReference>
<evidence type="ECO:0000256" key="12">
    <source>
        <dbReference type="ARBA" id="ARBA00093639"/>
    </source>
</evidence>
<dbReference type="Gene3D" id="3.40.1280.10">
    <property type="match status" value="1"/>
</dbReference>
<dbReference type="GO" id="GO:0000776">
    <property type="term" value="C:kinetochore"/>
    <property type="evidence" value="ECO:0007669"/>
    <property type="project" value="Ensembl"/>
</dbReference>